<organism evidence="2 3">
    <name type="scientific">Zhongshania aquimaris</name>
    <dbReference type="NCBI Taxonomy" id="2857107"/>
    <lineage>
        <taxon>Bacteria</taxon>
        <taxon>Pseudomonadati</taxon>
        <taxon>Pseudomonadota</taxon>
        <taxon>Gammaproteobacteria</taxon>
        <taxon>Cellvibrionales</taxon>
        <taxon>Spongiibacteraceae</taxon>
        <taxon>Zhongshania</taxon>
    </lineage>
</organism>
<evidence type="ECO:0000313" key="2">
    <source>
        <dbReference type="EMBL" id="MBW2939713.1"/>
    </source>
</evidence>
<proteinExistence type="predicted"/>
<dbReference type="InterPro" id="IPR006076">
    <property type="entry name" value="FAD-dep_OxRdtase"/>
</dbReference>
<protein>
    <submittedName>
        <fullName evidence="2">FAD-dependent oxidoreductase</fullName>
    </submittedName>
</protein>
<feature type="domain" description="FAD dependent oxidoreductase" evidence="1">
    <location>
        <begin position="2"/>
        <end position="50"/>
    </location>
</feature>
<gene>
    <name evidence="2" type="ORF">KXJ70_02955</name>
</gene>
<name>A0ABS6VNU6_9GAMM</name>
<comment type="caution">
    <text evidence="2">The sequence shown here is derived from an EMBL/GenBank/DDBJ whole genome shotgun (WGS) entry which is preliminary data.</text>
</comment>
<reference evidence="2" key="1">
    <citation type="submission" date="2021-07" db="EMBL/GenBank/DDBJ databases">
        <title>Zhongshania sp. CAU 1632 isolated from seawater.</title>
        <authorList>
            <person name="Kim W."/>
        </authorList>
    </citation>
    <scope>NUCLEOTIDE SEQUENCE</scope>
    <source>
        <strain evidence="2">CAU 1632</strain>
    </source>
</reference>
<sequence length="52" mass="5366">MLVIGAGVVGLCTAHYLYKAGHAVLVLERRLGSGLETSFANAGMCTPSMSDP</sequence>
<evidence type="ECO:0000313" key="3">
    <source>
        <dbReference type="Proteomes" id="UP001166291"/>
    </source>
</evidence>
<accession>A0ABS6VNU6</accession>
<dbReference type="EMBL" id="JAHWDQ010000001">
    <property type="protein sequence ID" value="MBW2939713.1"/>
    <property type="molecule type" value="Genomic_DNA"/>
</dbReference>
<evidence type="ECO:0000259" key="1">
    <source>
        <dbReference type="Pfam" id="PF01266"/>
    </source>
</evidence>
<dbReference type="Proteomes" id="UP001166291">
    <property type="component" value="Unassembled WGS sequence"/>
</dbReference>
<keyword evidence="3" id="KW-1185">Reference proteome</keyword>
<dbReference type="Pfam" id="PF01266">
    <property type="entry name" value="DAO"/>
    <property type="match status" value="1"/>
</dbReference>